<dbReference type="EMBL" id="KV453855">
    <property type="protein sequence ID" value="ODV84789.1"/>
    <property type="molecule type" value="Genomic_DNA"/>
</dbReference>
<keyword evidence="2" id="KW-1185">Reference proteome</keyword>
<organism evidence="1 2">
    <name type="scientific">[Candida] arabinofermentans NRRL YB-2248</name>
    <dbReference type="NCBI Taxonomy" id="983967"/>
    <lineage>
        <taxon>Eukaryota</taxon>
        <taxon>Fungi</taxon>
        <taxon>Dikarya</taxon>
        <taxon>Ascomycota</taxon>
        <taxon>Saccharomycotina</taxon>
        <taxon>Pichiomycetes</taxon>
        <taxon>Pichiales</taxon>
        <taxon>Pichiaceae</taxon>
        <taxon>Ogataea</taxon>
        <taxon>Ogataea/Candida clade</taxon>
    </lineage>
</organism>
<sequence>MEDLGLVHTFLGMDIGQHNGSVTLGLSSYLTTLLANYNMLDCNPLPTPIEQVSIRKLGLFVTMSISSGGIHRGRSSMNIAGWHNCVMLLKK</sequence>
<evidence type="ECO:0000313" key="2">
    <source>
        <dbReference type="Proteomes" id="UP000094801"/>
    </source>
</evidence>
<dbReference type="Proteomes" id="UP000094801">
    <property type="component" value="Unassembled WGS sequence"/>
</dbReference>
<accession>A0A1E4SZ69</accession>
<evidence type="ECO:0008006" key="3">
    <source>
        <dbReference type="Google" id="ProtNLM"/>
    </source>
</evidence>
<protein>
    <recommendedName>
        <fullName evidence="3">Reverse transcriptase Ty1/copia-type domain-containing protein</fullName>
    </recommendedName>
</protein>
<proteinExistence type="predicted"/>
<reference evidence="2" key="1">
    <citation type="submission" date="2016-04" db="EMBL/GenBank/DDBJ databases">
        <title>Comparative genomics of biotechnologically important yeasts.</title>
        <authorList>
            <consortium name="DOE Joint Genome Institute"/>
            <person name="Riley R."/>
            <person name="Haridas S."/>
            <person name="Wolfe K.H."/>
            <person name="Lopes M.R."/>
            <person name="Hittinger C.T."/>
            <person name="Goker M."/>
            <person name="Salamov A."/>
            <person name="Wisecaver J."/>
            <person name="Long T.M."/>
            <person name="Aerts A.L."/>
            <person name="Barry K."/>
            <person name="Choi C."/>
            <person name="Clum A."/>
            <person name="Coughlan A.Y."/>
            <person name="Deshpande S."/>
            <person name="Douglass A.P."/>
            <person name="Hanson S.J."/>
            <person name="Klenk H.-P."/>
            <person name="Labutti K."/>
            <person name="Lapidus A."/>
            <person name="Lindquist E."/>
            <person name="Lipzen A."/>
            <person name="Meier-Kolthoff J.P."/>
            <person name="Ohm R.A."/>
            <person name="Otillar R.P."/>
            <person name="Pangilinan J."/>
            <person name="Peng Y."/>
            <person name="Rokas A."/>
            <person name="Rosa C.A."/>
            <person name="Scheuner C."/>
            <person name="Sibirny A.A."/>
            <person name="Slot J.C."/>
            <person name="Stielow J.B."/>
            <person name="Sun H."/>
            <person name="Kurtzman C.P."/>
            <person name="Blackwell M."/>
            <person name="Grigoriev I.V."/>
            <person name="Jeffries T.W."/>
        </authorList>
    </citation>
    <scope>NUCLEOTIDE SEQUENCE [LARGE SCALE GENOMIC DNA]</scope>
    <source>
        <strain evidence="2">NRRL YB-2248</strain>
    </source>
</reference>
<dbReference type="AlphaFoldDB" id="A0A1E4SZ69"/>
<evidence type="ECO:0000313" key="1">
    <source>
        <dbReference type="EMBL" id="ODV84789.1"/>
    </source>
</evidence>
<gene>
    <name evidence="1" type="ORF">CANARDRAFT_176648</name>
</gene>
<name>A0A1E4SZ69_9ASCO</name>